<reference evidence="3 4" key="1">
    <citation type="journal article" date="2016" name="PLoS ONE">
        <title>A First Insight into the Genome of the Filter-Feeder Mussel Mytilus galloprovincialis.</title>
        <authorList>
            <person name="Murgarella M."/>
            <person name="Puiu D."/>
            <person name="Novoa B."/>
            <person name="Figueras A."/>
            <person name="Posada D."/>
            <person name="Canchaya C."/>
        </authorList>
    </citation>
    <scope>NUCLEOTIDE SEQUENCE [LARGE SCALE GENOMIC DNA]</scope>
    <source>
        <tissue evidence="3">Muscle</tissue>
    </source>
</reference>
<dbReference type="CDD" id="cd01671">
    <property type="entry name" value="CARD"/>
    <property type="match status" value="1"/>
</dbReference>
<dbReference type="GO" id="GO:0042981">
    <property type="term" value="P:regulation of apoptotic process"/>
    <property type="evidence" value="ECO:0007669"/>
    <property type="project" value="InterPro"/>
</dbReference>
<dbReference type="Gene3D" id="1.10.533.10">
    <property type="entry name" value="Death Domain, Fas"/>
    <property type="match status" value="2"/>
</dbReference>
<dbReference type="EMBL" id="KV613698">
    <property type="protein sequence ID" value="OPL20270.1"/>
    <property type="molecule type" value="Genomic_DNA"/>
</dbReference>
<dbReference type="GO" id="GO:0007165">
    <property type="term" value="P:signal transduction"/>
    <property type="evidence" value="ECO:0007669"/>
    <property type="project" value="InterPro"/>
</dbReference>
<dbReference type="InterPro" id="IPR011029">
    <property type="entry name" value="DEATH-like_dom_sf"/>
</dbReference>
<feature type="non-terminal residue" evidence="3">
    <location>
        <position position="1"/>
    </location>
</feature>
<feature type="domain" description="Death" evidence="1">
    <location>
        <begin position="147"/>
        <end position="193"/>
    </location>
</feature>
<dbReference type="GO" id="GO:0070513">
    <property type="term" value="F:death domain binding"/>
    <property type="evidence" value="ECO:0007669"/>
    <property type="project" value="InterPro"/>
</dbReference>
<keyword evidence="4" id="KW-1185">Reference proteome</keyword>
<dbReference type="Proteomes" id="UP000266721">
    <property type="component" value="Unassembled WGS sequence"/>
</dbReference>
<evidence type="ECO:0000259" key="2">
    <source>
        <dbReference type="PROSITE" id="PS50209"/>
    </source>
</evidence>
<evidence type="ECO:0000313" key="4">
    <source>
        <dbReference type="Proteomes" id="UP000266721"/>
    </source>
</evidence>
<protein>
    <recommendedName>
        <fullName evidence="5">Death domain-containing protein</fullName>
    </recommendedName>
</protein>
<dbReference type="AlphaFoldDB" id="A0A3R5Q5S8"/>
<dbReference type="SUPFAM" id="SSF47986">
    <property type="entry name" value="DEATH domain"/>
    <property type="match status" value="2"/>
</dbReference>
<dbReference type="SMR" id="A0A3R5Q5S8"/>
<sequence length="217" mass="25208">LVKMPLKKEDAARIKKNYKTIIDSLKIDNILDQMFQEDVFELDDIENINSKATQKDRNRQFVTLLIRSHQKGYKVFIECLKEDDVYADIAQQIESTKVEIIKDEKIEDWIGDRMPSEKGGLYLKDIDLLCFSKAITPAHLQIVGTCLGFSKVDVEHIEYKHLRAPEAACHDLLVKWRNKHGHSATLAKLMDIFFLAHQNTPESIHDEKIWDALEKFK</sequence>
<feature type="domain" description="CARD" evidence="2">
    <location>
        <begin position="6"/>
        <end position="84"/>
    </location>
</feature>
<evidence type="ECO:0000259" key="1">
    <source>
        <dbReference type="PROSITE" id="PS50017"/>
    </source>
</evidence>
<dbReference type="InterPro" id="IPR000488">
    <property type="entry name" value="Death_dom"/>
</dbReference>
<dbReference type="PANTHER" id="PTHR15034">
    <property type="entry name" value="DEATH DOMAIN-CONTAINING PROTEIN CRADD"/>
    <property type="match status" value="1"/>
</dbReference>
<organism evidence="3 4">
    <name type="scientific">Mytilus galloprovincialis</name>
    <name type="common">Mediterranean mussel</name>
    <dbReference type="NCBI Taxonomy" id="29158"/>
    <lineage>
        <taxon>Eukaryota</taxon>
        <taxon>Metazoa</taxon>
        <taxon>Spiralia</taxon>
        <taxon>Lophotrochozoa</taxon>
        <taxon>Mollusca</taxon>
        <taxon>Bivalvia</taxon>
        <taxon>Autobranchia</taxon>
        <taxon>Pteriomorphia</taxon>
        <taxon>Mytilida</taxon>
        <taxon>Mytiloidea</taxon>
        <taxon>Mytilidae</taxon>
        <taxon>Mytilinae</taxon>
        <taxon>Mytilus</taxon>
    </lineage>
</organism>
<dbReference type="PROSITE" id="PS50209">
    <property type="entry name" value="CARD"/>
    <property type="match status" value="1"/>
</dbReference>
<dbReference type="PANTHER" id="PTHR15034:SF5">
    <property type="entry name" value="DEATH DOMAIN-CONTAINING PROTEIN CRADD"/>
    <property type="match status" value="1"/>
</dbReference>
<dbReference type="GO" id="GO:0002020">
    <property type="term" value="F:protease binding"/>
    <property type="evidence" value="ECO:0007669"/>
    <property type="project" value="InterPro"/>
</dbReference>
<evidence type="ECO:0008006" key="5">
    <source>
        <dbReference type="Google" id="ProtNLM"/>
    </source>
</evidence>
<gene>
    <name evidence="3" type="ORF">AM593_10463</name>
</gene>
<dbReference type="Pfam" id="PF00619">
    <property type="entry name" value="CARD"/>
    <property type="match status" value="1"/>
</dbReference>
<proteinExistence type="predicted"/>
<evidence type="ECO:0000313" key="3">
    <source>
        <dbReference type="EMBL" id="OPL20270.1"/>
    </source>
</evidence>
<dbReference type="PROSITE" id="PS50017">
    <property type="entry name" value="DEATH_DOMAIN"/>
    <property type="match status" value="1"/>
</dbReference>
<dbReference type="InterPro" id="IPR001315">
    <property type="entry name" value="CARD"/>
</dbReference>
<accession>A0A3R5Q5S8</accession>
<name>A0A3R5Q5S8_MYTGA</name>
<dbReference type="Pfam" id="PF00531">
    <property type="entry name" value="Death"/>
    <property type="match status" value="1"/>
</dbReference>
<dbReference type="InterPro" id="IPR037939">
    <property type="entry name" value="CRADD"/>
</dbReference>
<dbReference type="CDD" id="cd01670">
    <property type="entry name" value="Death"/>
    <property type="match status" value="1"/>
</dbReference>